<feature type="transmembrane region" description="Helical" evidence="1">
    <location>
        <begin position="195"/>
        <end position="220"/>
    </location>
</feature>
<dbReference type="AlphaFoldDB" id="A0A7X5Y5A9"/>
<dbReference type="EMBL" id="JAATJC010000001">
    <property type="protein sequence ID" value="NJC05434.1"/>
    <property type="molecule type" value="Genomic_DNA"/>
</dbReference>
<dbReference type="Proteomes" id="UP000558192">
    <property type="component" value="Unassembled WGS sequence"/>
</dbReference>
<sequence>MTSAAATGGWWQRARAAMRDEGARTDHFAPDGLDAHARTLQAAMPLLFAGLIAFAVQIYMDGDTGWHLGAGKWIIANAAVPTADPFSHTMPGKAWTAHEWLAEVLMVGADRLAGWGGLAALFALSAATTFWLLAREAFRHLPARWAVAAVGTTAGLLFPFALARPHMLAWTLLAAWTVILLRAREQRRAPPLAAALLMVVWANLHASYIFGFGLAGLFALESLIENPRNRALLGRWFAFGLAALAAAALVTPFGPSDFLYPFQVSGMEALSVIGEWRRSTIPADNLFYLCLAGLAVLVARKWRTVPPLRLLLLVGLSAMAILHARHQMLFAIVGVLVVLPLLSHGREPRGHLVRVPWFWPAVALLVAVRLAVPYHFQEHSSYPLTLLAKVPEEIRRQPVYNEYSQGGPLVMLGIRPYIDGRADMYGDDFTFRSRAINRGDIVKFREDVARYGIRWAVVEYDDGLKPRLEREPGWRKFAEDKHAAIFVRTN</sequence>
<proteinExistence type="predicted"/>
<evidence type="ECO:0000313" key="3">
    <source>
        <dbReference type="Proteomes" id="UP000558192"/>
    </source>
</evidence>
<evidence type="ECO:0000256" key="1">
    <source>
        <dbReference type="SAM" id="Phobius"/>
    </source>
</evidence>
<comment type="caution">
    <text evidence="2">The sequence shown here is derived from an EMBL/GenBank/DDBJ whole genome shotgun (WGS) entry which is preliminary data.</text>
</comment>
<name>A0A7X5Y5A9_9SPHN</name>
<accession>A0A7X5Y5A9</accession>
<evidence type="ECO:0000313" key="2">
    <source>
        <dbReference type="EMBL" id="NJC05434.1"/>
    </source>
</evidence>
<evidence type="ECO:0008006" key="4">
    <source>
        <dbReference type="Google" id="ProtNLM"/>
    </source>
</evidence>
<feature type="transmembrane region" description="Helical" evidence="1">
    <location>
        <begin position="42"/>
        <end position="60"/>
    </location>
</feature>
<keyword evidence="3" id="KW-1185">Reference proteome</keyword>
<keyword evidence="1" id="KW-1133">Transmembrane helix</keyword>
<gene>
    <name evidence="2" type="ORF">GGQ97_001227</name>
</gene>
<feature type="transmembrane region" description="Helical" evidence="1">
    <location>
        <begin position="329"/>
        <end position="345"/>
    </location>
</feature>
<feature type="transmembrane region" description="Helical" evidence="1">
    <location>
        <begin position="281"/>
        <end position="299"/>
    </location>
</feature>
<feature type="transmembrane region" description="Helical" evidence="1">
    <location>
        <begin position="305"/>
        <end position="322"/>
    </location>
</feature>
<keyword evidence="1" id="KW-0812">Transmembrane</keyword>
<organism evidence="2 3">
    <name type="scientific">Sphingomonas kaistensis</name>
    <dbReference type="NCBI Taxonomy" id="298708"/>
    <lineage>
        <taxon>Bacteria</taxon>
        <taxon>Pseudomonadati</taxon>
        <taxon>Pseudomonadota</taxon>
        <taxon>Alphaproteobacteria</taxon>
        <taxon>Sphingomonadales</taxon>
        <taxon>Sphingomonadaceae</taxon>
        <taxon>Sphingomonas</taxon>
    </lineage>
</organism>
<feature type="transmembrane region" description="Helical" evidence="1">
    <location>
        <begin position="145"/>
        <end position="161"/>
    </location>
</feature>
<reference evidence="2 3" key="1">
    <citation type="submission" date="2020-03" db="EMBL/GenBank/DDBJ databases">
        <title>Genomic Encyclopedia of Type Strains, Phase IV (KMG-IV): sequencing the most valuable type-strain genomes for metagenomic binning, comparative biology and taxonomic classification.</title>
        <authorList>
            <person name="Goeker M."/>
        </authorList>
    </citation>
    <scope>NUCLEOTIDE SEQUENCE [LARGE SCALE GENOMIC DNA]</scope>
    <source>
        <strain evidence="2 3">DSM 16846</strain>
    </source>
</reference>
<feature type="transmembrane region" description="Helical" evidence="1">
    <location>
        <begin position="357"/>
        <end position="376"/>
    </location>
</feature>
<keyword evidence="1" id="KW-0472">Membrane</keyword>
<feature type="transmembrane region" description="Helical" evidence="1">
    <location>
        <begin position="236"/>
        <end position="260"/>
    </location>
</feature>
<protein>
    <recommendedName>
        <fullName evidence="4">Glycosyltransferase RgtA/B/C/D-like domain-containing protein</fullName>
    </recommendedName>
</protein>
<feature type="transmembrane region" description="Helical" evidence="1">
    <location>
        <begin position="112"/>
        <end position="133"/>
    </location>
</feature>
<dbReference type="RefSeq" id="WP_168068129.1">
    <property type="nucleotide sequence ID" value="NZ_JAATJC010000001.1"/>
</dbReference>